<feature type="compositionally biased region" description="Low complexity" evidence="3">
    <location>
        <begin position="58"/>
        <end position="87"/>
    </location>
</feature>
<evidence type="ECO:0000313" key="4">
    <source>
        <dbReference type="EMBL" id="KAK5778541.1"/>
    </source>
</evidence>
<dbReference type="Proteomes" id="UP001306508">
    <property type="component" value="Unassembled WGS sequence"/>
</dbReference>
<comment type="caution">
    <text evidence="4">The sequence shown here is derived from an EMBL/GenBank/DDBJ whole genome shotgun (WGS) entry which is preliminary data.</text>
</comment>
<sequence length="191" mass="22076">MKFQNKKRQKIFNYLPMPRVENVTCINPHELNMQILLNGYKPLPFIPRKDIDLTECANNDNNSATSTTSTTTDNSNNYNKNNNNSSISNICPTTNKTTMLEISLNLNNLLSSISYNNDRNIWMSSATGMERYDEWNNIPLDIISKLKPYVPPCDLQNKQNQDNLDIHKMDPHGLLQQLCDAIYKTYKQQKK</sequence>
<dbReference type="GO" id="GO:0005739">
    <property type="term" value="C:mitochondrion"/>
    <property type="evidence" value="ECO:0007669"/>
    <property type="project" value="UniProtKB-SubCell"/>
</dbReference>
<name>A0AAN8A776_9SACH</name>
<keyword evidence="5" id="KW-1185">Reference proteome</keyword>
<evidence type="ECO:0000256" key="1">
    <source>
        <dbReference type="ARBA" id="ARBA00004173"/>
    </source>
</evidence>
<dbReference type="EMBL" id="JAWIZZ010000053">
    <property type="protein sequence ID" value="KAK5778541.1"/>
    <property type="molecule type" value="Genomic_DNA"/>
</dbReference>
<comment type="subcellular location">
    <subcellularLocation>
        <location evidence="1">Mitochondrion</location>
    </subcellularLocation>
</comment>
<gene>
    <name evidence="4" type="ORF">RI543_004209</name>
</gene>
<feature type="region of interest" description="Disordered" evidence="3">
    <location>
        <begin position="57"/>
        <end position="87"/>
    </location>
</feature>
<dbReference type="Pfam" id="PF08692">
    <property type="entry name" value="Pet20"/>
    <property type="match status" value="1"/>
</dbReference>
<evidence type="ECO:0000313" key="5">
    <source>
        <dbReference type="Proteomes" id="UP001306508"/>
    </source>
</evidence>
<keyword evidence="2" id="KW-0496">Mitochondrion</keyword>
<protein>
    <submittedName>
        <fullName evidence="4">Uncharacterized protein</fullName>
    </submittedName>
</protein>
<evidence type="ECO:0000256" key="2">
    <source>
        <dbReference type="ARBA" id="ARBA00023128"/>
    </source>
</evidence>
<organism evidence="4 5">
    <name type="scientific">Arxiozyma heterogenica</name>
    <dbReference type="NCBI Taxonomy" id="278026"/>
    <lineage>
        <taxon>Eukaryota</taxon>
        <taxon>Fungi</taxon>
        <taxon>Dikarya</taxon>
        <taxon>Ascomycota</taxon>
        <taxon>Saccharomycotina</taxon>
        <taxon>Saccharomycetes</taxon>
        <taxon>Saccharomycetales</taxon>
        <taxon>Saccharomycetaceae</taxon>
        <taxon>Arxiozyma</taxon>
    </lineage>
</organism>
<proteinExistence type="predicted"/>
<dbReference type="InterPro" id="IPR014804">
    <property type="entry name" value="Pet20-like"/>
</dbReference>
<evidence type="ECO:0000256" key="3">
    <source>
        <dbReference type="SAM" id="MobiDB-lite"/>
    </source>
</evidence>
<dbReference type="AlphaFoldDB" id="A0AAN8A776"/>
<reference evidence="5" key="1">
    <citation type="submission" date="2023-07" db="EMBL/GenBank/DDBJ databases">
        <title>A draft genome of Kazachstania heterogenica Y-27499.</title>
        <authorList>
            <person name="Donic C."/>
            <person name="Kralova J.S."/>
            <person name="Fidel L."/>
            <person name="Ben-Dor S."/>
            <person name="Jung S."/>
        </authorList>
    </citation>
    <scope>NUCLEOTIDE SEQUENCE [LARGE SCALE GENOMIC DNA]</scope>
    <source>
        <strain evidence="5">Y27499</strain>
    </source>
</reference>
<accession>A0AAN8A776</accession>